<dbReference type="Pfam" id="PF13385">
    <property type="entry name" value="Laminin_G_3"/>
    <property type="match status" value="1"/>
</dbReference>
<dbReference type="InterPro" id="IPR013320">
    <property type="entry name" value="ConA-like_dom_sf"/>
</dbReference>
<evidence type="ECO:0000313" key="2">
    <source>
        <dbReference type="EMBL" id="SVC15040.1"/>
    </source>
</evidence>
<dbReference type="InterPro" id="IPR001791">
    <property type="entry name" value="Laminin_G"/>
</dbReference>
<dbReference type="SUPFAM" id="SSF49899">
    <property type="entry name" value="Concanavalin A-like lectins/glucanases"/>
    <property type="match status" value="1"/>
</dbReference>
<sequence>MDAALNFGATDSLTLEVRIQTSAEKANVSSVILSKRVVGLSQTYYIDIPGGAMPNMPSFFFGRITRKLFAPTKVNDSYWHHIACVRNKETNRLLLYVDGYLLDKVDKDISEDLTNTKSLFIGTHLFSMSDVFDGEIDEV</sequence>
<dbReference type="EMBL" id="UINC01076150">
    <property type="protein sequence ID" value="SVC15040.1"/>
    <property type="molecule type" value="Genomic_DNA"/>
</dbReference>
<proteinExistence type="predicted"/>
<protein>
    <recommendedName>
        <fullName evidence="1">Laminin G domain-containing protein</fullName>
    </recommendedName>
</protein>
<dbReference type="AlphaFoldDB" id="A0A382JSG5"/>
<name>A0A382JSG5_9ZZZZ</name>
<evidence type="ECO:0000259" key="1">
    <source>
        <dbReference type="PROSITE" id="PS50025"/>
    </source>
</evidence>
<dbReference type="PROSITE" id="PS50025">
    <property type="entry name" value="LAM_G_DOMAIN"/>
    <property type="match status" value="1"/>
</dbReference>
<accession>A0A382JSG5</accession>
<feature type="domain" description="Laminin G" evidence="1">
    <location>
        <begin position="1"/>
        <end position="139"/>
    </location>
</feature>
<dbReference type="Gene3D" id="2.60.120.200">
    <property type="match status" value="1"/>
</dbReference>
<organism evidence="2">
    <name type="scientific">marine metagenome</name>
    <dbReference type="NCBI Taxonomy" id="408172"/>
    <lineage>
        <taxon>unclassified sequences</taxon>
        <taxon>metagenomes</taxon>
        <taxon>ecological metagenomes</taxon>
    </lineage>
</organism>
<reference evidence="2" key="1">
    <citation type="submission" date="2018-05" db="EMBL/GenBank/DDBJ databases">
        <authorList>
            <person name="Lanie J.A."/>
            <person name="Ng W.-L."/>
            <person name="Kazmierczak K.M."/>
            <person name="Andrzejewski T.M."/>
            <person name="Davidsen T.M."/>
            <person name="Wayne K.J."/>
            <person name="Tettelin H."/>
            <person name="Glass J.I."/>
            <person name="Rusch D."/>
            <person name="Podicherti R."/>
            <person name="Tsui H.-C.T."/>
            <person name="Winkler M.E."/>
        </authorList>
    </citation>
    <scope>NUCLEOTIDE SEQUENCE</scope>
</reference>
<gene>
    <name evidence="2" type="ORF">METZ01_LOCUS267894</name>
</gene>